<evidence type="ECO:0000313" key="2">
    <source>
        <dbReference type="Proteomes" id="UP000694050"/>
    </source>
</evidence>
<evidence type="ECO:0000313" key="1">
    <source>
        <dbReference type="EMBL" id="KAG7415401.1"/>
    </source>
</evidence>
<dbReference type="PANTHER" id="PTHR37535">
    <property type="entry name" value="FLUG DOMAIN PROTEIN"/>
    <property type="match status" value="1"/>
</dbReference>
<gene>
    <name evidence="1" type="ORF">Forpe1208_v006917</name>
</gene>
<protein>
    <submittedName>
        <fullName evidence="1">Uncharacterized protein</fullName>
    </submittedName>
</protein>
<comment type="caution">
    <text evidence="1">The sequence shown here is derived from an EMBL/GenBank/DDBJ whole genome shotgun (WGS) entry which is preliminary data.</text>
</comment>
<dbReference type="AlphaFoldDB" id="A0A8J5U8V5"/>
<reference evidence="1" key="1">
    <citation type="submission" date="2021-04" db="EMBL/GenBank/DDBJ databases">
        <title>First draft genome resource for Brassicaceae pathogens Fusarium oxysporum f. sp. raphani and Fusarium oxysporum f. sp. rapae.</title>
        <authorList>
            <person name="Asai S."/>
        </authorList>
    </citation>
    <scope>NUCLEOTIDE SEQUENCE</scope>
    <source>
        <strain evidence="1">Tf1208</strain>
    </source>
</reference>
<name>A0A8J5U8V5_FUSOX</name>
<dbReference type="PANTHER" id="PTHR37535:SF3">
    <property type="entry name" value="FLUG DOMAIN-CONTAINING PROTEIN"/>
    <property type="match status" value="1"/>
</dbReference>
<dbReference type="Proteomes" id="UP000694050">
    <property type="component" value="Unassembled WGS sequence"/>
</dbReference>
<organism evidence="1 2">
    <name type="scientific">Fusarium oxysporum f. sp. rapae</name>
    <dbReference type="NCBI Taxonomy" id="485398"/>
    <lineage>
        <taxon>Eukaryota</taxon>
        <taxon>Fungi</taxon>
        <taxon>Dikarya</taxon>
        <taxon>Ascomycota</taxon>
        <taxon>Pezizomycotina</taxon>
        <taxon>Sordariomycetes</taxon>
        <taxon>Hypocreomycetidae</taxon>
        <taxon>Hypocreales</taxon>
        <taxon>Nectriaceae</taxon>
        <taxon>Fusarium</taxon>
        <taxon>Fusarium oxysporum species complex</taxon>
    </lineage>
</organism>
<accession>A0A8J5U8V5</accession>
<sequence>MAKRNNLEIIAQRAKSGGYKYGEHAERDKERGRTHYNETTLAAQDHVLDVYLAWCSNRANGVPFEQCDTRFLRTFGGQKLSDEDTAEINRWLKDDLPYEKTKEGNHYCYNMEKPKFNFQPGDLDRLIDQVWSGQDTKHIHDKNRLQFHLLLLLFCQSGARRGALLKYGVPYKDIHLVLSQRQGEPWFFYNLAQRHVKNNKDPDLRT</sequence>
<proteinExistence type="predicted"/>
<dbReference type="EMBL" id="JAELUQ010000004">
    <property type="protein sequence ID" value="KAG7415401.1"/>
    <property type="molecule type" value="Genomic_DNA"/>
</dbReference>